<feature type="transmembrane region" description="Helical" evidence="9">
    <location>
        <begin position="280"/>
        <end position="304"/>
    </location>
</feature>
<comment type="subcellular location">
    <subcellularLocation>
        <location evidence="1 9">Cell membrane</location>
        <topology evidence="1 9">Multi-pass membrane protein</topology>
    </subcellularLocation>
</comment>
<dbReference type="PRINTS" id="PR01262">
    <property type="entry name" value="INNEXIN"/>
</dbReference>
<evidence type="ECO:0000313" key="10">
    <source>
        <dbReference type="EMBL" id="KER24570.1"/>
    </source>
</evidence>
<evidence type="ECO:0000256" key="1">
    <source>
        <dbReference type="ARBA" id="ARBA00004651"/>
    </source>
</evidence>
<gene>
    <name evidence="9" type="primary">inx</name>
    <name evidence="10" type="ORF">T265_07800</name>
</gene>
<keyword evidence="11" id="KW-1185">Reference proteome</keyword>
<proteinExistence type="inferred from homology"/>
<sequence length="400" mass="46262">MNPDSVLRIGKVFYTPYGGEGVDFVDQLNYQFTGGLLIIFIAVIGIRQYVGKPIQCWVPQEFTHSWEEYAENLCWVQNTYFLHPSDNVPEDDYELTKVKHIGYYQWIAIVLAGQVMLSWVPYLLWRVGSKRLPILLRSAKEASVPDRELRQKAISCLVATLEEQAESTARYRRMTSGLKRFLCQLRPNTRITFLFFIVRFCFIGNSVGQIYLMKHFIGTNSTMFGVEVLNDIVSGKDWETSGKFPRVTFCTVRVRKMGQIKPASYTLQCVLPINYFVEKVYVFLWFWFVILTCITLLSTIHWAFNTLLPVRRIAYIKQYIRAIRQLSNTEERDCTRFVNNNLGPDGVLILQVVSRVSSDLIALDVTATLWSNYRHAKITGTEEDINRFLETVNRNSTTAV</sequence>
<dbReference type="EMBL" id="KL596805">
    <property type="protein sequence ID" value="KER24570.1"/>
    <property type="molecule type" value="Genomic_DNA"/>
</dbReference>
<dbReference type="GO" id="GO:0034220">
    <property type="term" value="P:monoatomic ion transmembrane transport"/>
    <property type="evidence" value="ECO:0007669"/>
    <property type="project" value="UniProtKB-KW"/>
</dbReference>
<evidence type="ECO:0000313" key="11">
    <source>
        <dbReference type="Proteomes" id="UP000054324"/>
    </source>
</evidence>
<evidence type="ECO:0000256" key="9">
    <source>
        <dbReference type="RuleBase" id="RU010713"/>
    </source>
</evidence>
<keyword evidence="4 9" id="KW-0812">Transmembrane</keyword>
<feature type="transmembrane region" description="Helical" evidence="9">
    <location>
        <begin position="191"/>
        <end position="212"/>
    </location>
</feature>
<dbReference type="CTD" id="20321979"/>
<dbReference type="Proteomes" id="UP000054324">
    <property type="component" value="Unassembled WGS sequence"/>
</dbReference>
<feature type="transmembrane region" description="Helical" evidence="9">
    <location>
        <begin position="103"/>
        <end position="125"/>
    </location>
</feature>
<dbReference type="GeneID" id="20321979"/>
<reference evidence="10 11" key="1">
    <citation type="submission" date="2013-11" db="EMBL/GenBank/DDBJ databases">
        <title>Opisthorchis viverrini - life in the bile duct.</title>
        <authorList>
            <person name="Young N.D."/>
            <person name="Nagarajan N."/>
            <person name="Lin S.J."/>
            <person name="Korhonen P.K."/>
            <person name="Jex A.R."/>
            <person name="Hall R.S."/>
            <person name="Safavi-Hemami H."/>
            <person name="Kaewkong W."/>
            <person name="Bertrand D."/>
            <person name="Gao S."/>
            <person name="Seet Q."/>
            <person name="Wongkham S."/>
            <person name="Teh B.T."/>
            <person name="Wongkham C."/>
            <person name="Intapan P.M."/>
            <person name="Maleewong W."/>
            <person name="Yang X."/>
            <person name="Hu M."/>
            <person name="Wang Z."/>
            <person name="Hofmann A."/>
            <person name="Sternberg P.W."/>
            <person name="Tan P."/>
            <person name="Wang J."/>
            <person name="Gasser R.B."/>
        </authorList>
    </citation>
    <scope>NUCLEOTIDE SEQUENCE [LARGE SCALE GENOMIC DNA]</scope>
</reference>
<dbReference type="PROSITE" id="PS51013">
    <property type="entry name" value="PANNEXIN"/>
    <property type="match status" value="1"/>
</dbReference>
<dbReference type="RefSeq" id="XP_009171684.1">
    <property type="nucleotide sequence ID" value="XM_009173420.1"/>
</dbReference>
<dbReference type="PANTHER" id="PTHR11893">
    <property type="entry name" value="INNEXIN"/>
    <property type="match status" value="1"/>
</dbReference>
<evidence type="ECO:0000256" key="3">
    <source>
        <dbReference type="ARBA" id="ARBA00022475"/>
    </source>
</evidence>
<keyword evidence="7 9" id="KW-0472">Membrane</keyword>
<dbReference type="GO" id="GO:0005921">
    <property type="term" value="C:gap junction"/>
    <property type="evidence" value="ECO:0007669"/>
    <property type="project" value="UniProtKB-UniRule"/>
</dbReference>
<keyword evidence="3" id="KW-1003">Cell membrane</keyword>
<evidence type="ECO:0000256" key="2">
    <source>
        <dbReference type="ARBA" id="ARBA00022448"/>
    </source>
</evidence>
<dbReference type="KEGG" id="ovi:T265_07800"/>
<organism evidence="10 11">
    <name type="scientific">Opisthorchis viverrini</name>
    <name type="common">Southeast Asian liver fluke</name>
    <dbReference type="NCBI Taxonomy" id="6198"/>
    <lineage>
        <taxon>Eukaryota</taxon>
        <taxon>Metazoa</taxon>
        <taxon>Spiralia</taxon>
        <taxon>Lophotrochozoa</taxon>
        <taxon>Platyhelminthes</taxon>
        <taxon>Trematoda</taxon>
        <taxon>Digenea</taxon>
        <taxon>Opisthorchiida</taxon>
        <taxon>Opisthorchiata</taxon>
        <taxon>Opisthorchiidae</taxon>
        <taxon>Opisthorchis</taxon>
    </lineage>
</organism>
<dbReference type="Pfam" id="PF00876">
    <property type="entry name" value="Innexin"/>
    <property type="match status" value="1"/>
</dbReference>
<protein>
    <recommendedName>
        <fullName evidence="9">Innexin</fullName>
    </recommendedName>
</protein>
<keyword evidence="2 9" id="KW-0813">Transport</keyword>
<dbReference type="GO" id="GO:0005243">
    <property type="term" value="F:gap junction channel activity"/>
    <property type="evidence" value="ECO:0007669"/>
    <property type="project" value="TreeGrafter"/>
</dbReference>
<evidence type="ECO:0000256" key="8">
    <source>
        <dbReference type="ARBA" id="ARBA00023303"/>
    </source>
</evidence>
<keyword evidence="8 9" id="KW-0407">Ion channel</keyword>
<dbReference type="AlphaFoldDB" id="A0A074ZMI3"/>
<evidence type="ECO:0000256" key="6">
    <source>
        <dbReference type="ARBA" id="ARBA00023065"/>
    </source>
</evidence>
<dbReference type="STRING" id="6198.A0A074ZMI3"/>
<keyword evidence="6 9" id="KW-0406">Ion transport</keyword>
<evidence type="ECO:0000256" key="4">
    <source>
        <dbReference type="ARBA" id="ARBA00022692"/>
    </source>
</evidence>
<evidence type="ECO:0000256" key="5">
    <source>
        <dbReference type="ARBA" id="ARBA00022989"/>
    </source>
</evidence>
<name>A0A074ZMI3_OPIVI</name>
<feature type="transmembrane region" description="Helical" evidence="9">
    <location>
        <begin position="32"/>
        <end position="50"/>
    </location>
</feature>
<comment type="function">
    <text evidence="9">Structural component of the gap junctions.</text>
</comment>
<dbReference type="PANTHER" id="PTHR11893:SF36">
    <property type="entry name" value="INNEXIN-5"/>
    <property type="match status" value="1"/>
</dbReference>
<evidence type="ECO:0000256" key="7">
    <source>
        <dbReference type="ARBA" id="ARBA00023136"/>
    </source>
</evidence>
<comment type="similarity">
    <text evidence="9">Belongs to the pannexin family.</text>
</comment>
<dbReference type="InterPro" id="IPR000990">
    <property type="entry name" value="Innexin"/>
</dbReference>
<keyword evidence="5 9" id="KW-1133">Transmembrane helix</keyword>
<dbReference type="GO" id="GO:0005886">
    <property type="term" value="C:plasma membrane"/>
    <property type="evidence" value="ECO:0007669"/>
    <property type="project" value="UniProtKB-SubCell"/>
</dbReference>
<dbReference type="OrthoDB" id="5867527at2759"/>
<accession>A0A074ZMI3</accession>